<dbReference type="FunFam" id="3.90.930.12:FF:000008">
    <property type="entry name" value="50S ribosomal protein L6"/>
    <property type="match status" value="1"/>
</dbReference>
<reference evidence="7 8" key="2">
    <citation type="journal article" date="2014" name="Extremophiles">
        <title>Analysis of the complete genome of Fervidococcus fontis confirms the distinct phylogenetic position of the order Fervidicoccales and suggests its environmental function.</title>
        <authorList>
            <person name="Lebedinsky A.V."/>
            <person name="Mardanov A.V."/>
            <person name="Kublanov I.V."/>
            <person name="Gumerov V.M."/>
            <person name="Beletsky A.V."/>
            <person name="Perevalova A.A."/>
            <person name="Bidzhieva S.Kh."/>
            <person name="Bonch-Osmolovskaya E.A."/>
            <person name="Skryabin K.G."/>
            <person name="Ravin N.V."/>
        </authorList>
    </citation>
    <scope>NUCLEOTIDE SEQUENCE [LARGE SCALE GENOMIC DNA]</scope>
    <source>
        <strain evidence="8">DSM 19380 / VKM B-2539 / Kam940</strain>
    </source>
</reference>
<dbReference type="KEGG" id="ffo:FFONT_0504"/>
<evidence type="ECO:0000256" key="5">
    <source>
        <dbReference type="HAMAP-Rule" id="MF_01365"/>
    </source>
</evidence>
<organism evidence="7 8">
    <name type="scientific">Fervidicoccus fontis (strain DSM 19380 / JCM 18336 / VKM B-2539 / Kam940)</name>
    <dbReference type="NCBI Taxonomy" id="1163730"/>
    <lineage>
        <taxon>Archaea</taxon>
        <taxon>Thermoproteota</taxon>
        <taxon>Thermoprotei</taxon>
        <taxon>Fervidicoccales</taxon>
        <taxon>Fervidicoccaceae</taxon>
        <taxon>Fervidicoccus</taxon>
    </lineage>
</organism>
<comment type="similarity">
    <text evidence="5">Belongs to the universal ribosomal protein uL6 family.</text>
</comment>
<dbReference type="HAMAP" id="MF_01365_A">
    <property type="entry name" value="Ribosomal_uL6_A"/>
    <property type="match status" value="1"/>
</dbReference>
<dbReference type="InterPro" id="IPR002359">
    <property type="entry name" value="Ribosomal_uL6_CS2"/>
</dbReference>
<evidence type="ECO:0000256" key="2">
    <source>
        <dbReference type="ARBA" id="ARBA00022884"/>
    </source>
</evidence>
<dbReference type="SUPFAM" id="SSF56053">
    <property type="entry name" value="Ribosomal protein L6"/>
    <property type="match status" value="2"/>
</dbReference>
<dbReference type="AlphaFoldDB" id="I0A0I7"/>
<name>I0A0I7_FERFK</name>
<gene>
    <name evidence="5" type="primary">rpl6</name>
    <name evidence="7" type="ordered locus">FFONT_0504</name>
</gene>
<dbReference type="eggNOG" id="arCOG04090">
    <property type="taxonomic scope" value="Archaea"/>
</dbReference>
<accession>I0A0I7</accession>
<dbReference type="InterPro" id="IPR020040">
    <property type="entry name" value="Ribosomal_uL6_a/b-dom"/>
</dbReference>
<evidence type="ECO:0000313" key="7">
    <source>
        <dbReference type="EMBL" id="AFH42494.1"/>
    </source>
</evidence>
<comment type="function">
    <text evidence="5">This protein binds to the 23S rRNA, and is important in its secondary structure. It is located near the subunit interface in the base of the L7/L12 stalk, and near the tRNA binding site of the peptidyltransferase center.</text>
</comment>
<protein>
    <recommendedName>
        <fullName evidence="5">Large ribosomal subunit protein uL6</fullName>
    </recommendedName>
</protein>
<sequence length="185" mass="20669">MESLVKSVHVVEEVEIPEGVKISIEGMKVVVEGPKGKIEKDFSHTRNVAISLSDGKVVVESYFARREQKALVGTIAAHIRNMITGVQKGYRYKLKIISSHFPISLEQKGDVILVKNFLGEKSPRKARIMPGVKVKIEKEDVIVEGLDIEAVGQTAANLEQATKVKEYDRRVFMDGIYIYEKGEAK</sequence>
<dbReference type="GO" id="GO:0003735">
    <property type="term" value="F:structural constituent of ribosome"/>
    <property type="evidence" value="ECO:0007669"/>
    <property type="project" value="UniProtKB-UniRule"/>
</dbReference>
<dbReference type="InterPro" id="IPR036789">
    <property type="entry name" value="Ribosomal_uL6-like_a/b-dom_sf"/>
</dbReference>
<evidence type="ECO:0000259" key="6">
    <source>
        <dbReference type="Pfam" id="PF00347"/>
    </source>
</evidence>
<keyword evidence="1 5" id="KW-0699">rRNA-binding</keyword>
<feature type="domain" description="Large ribosomal subunit protein uL6 alpha-beta" evidence="6">
    <location>
        <begin position="113"/>
        <end position="175"/>
    </location>
</feature>
<proteinExistence type="inferred from homology"/>
<dbReference type="PANTHER" id="PTHR11655">
    <property type="entry name" value="60S/50S RIBOSOMAL PROTEIN L6/L9"/>
    <property type="match status" value="1"/>
</dbReference>
<dbReference type="InterPro" id="IPR019907">
    <property type="entry name" value="Ribosomal_uL6_arc"/>
</dbReference>
<keyword evidence="4 5" id="KW-0687">Ribonucleoprotein</keyword>
<dbReference type="InterPro" id="IPR000702">
    <property type="entry name" value="Ribosomal_uL6-like"/>
</dbReference>
<dbReference type="EMBL" id="CP003423">
    <property type="protein sequence ID" value="AFH42494.1"/>
    <property type="molecule type" value="Genomic_DNA"/>
</dbReference>
<dbReference type="GO" id="GO:0002181">
    <property type="term" value="P:cytoplasmic translation"/>
    <property type="evidence" value="ECO:0007669"/>
    <property type="project" value="TreeGrafter"/>
</dbReference>
<dbReference type="STRING" id="1163730.FFONT_0504"/>
<dbReference type="GO" id="GO:0019843">
    <property type="term" value="F:rRNA binding"/>
    <property type="evidence" value="ECO:0007669"/>
    <property type="project" value="UniProtKB-UniRule"/>
</dbReference>
<dbReference type="Proteomes" id="UP000007391">
    <property type="component" value="Chromosome"/>
</dbReference>
<dbReference type="PROSITE" id="PS00700">
    <property type="entry name" value="RIBOSOMAL_L6_2"/>
    <property type="match status" value="1"/>
</dbReference>
<dbReference type="FunCoup" id="I0A0I7">
    <property type="interactions" value="157"/>
</dbReference>
<dbReference type="FunFam" id="3.90.930.12:FF:000004">
    <property type="entry name" value="60S ribosomal protein L9"/>
    <property type="match status" value="1"/>
</dbReference>
<keyword evidence="2 5" id="KW-0694">RNA-binding</keyword>
<dbReference type="NCBIfam" id="TIGR03653">
    <property type="entry name" value="uL6_arch"/>
    <property type="match status" value="1"/>
</dbReference>
<evidence type="ECO:0000256" key="4">
    <source>
        <dbReference type="ARBA" id="ARBA00023274"/>
    </source>
</evidence>
<comment type="subunit">
    <text evidence="5">Part of the 50S ribosomal subunit.</text>
</comment>
<evidence type="ECO:0000256" key="1">
    <source>
        <dbReference type="ARBA" id="ARBA00022730"/>
    </source>
</evidence>
<dbReference type="Gene3D" id="3.90.930.12">
    <property type="entry name" value="Ribosomal protein L6, alpha-beta domain"/>
    <property type="match status" value="2"/>
</dbReference>
<keyword evidence="3 5" id="KW-0689">Ribosomal protein</keyword>
<keyword evidence="8" id="KW-1185">Reference proteome</keyword>
<reference evidence="8" key="1">
    <citation type="submission" date="2012-03" db="EMBL/GenBank/DDBJ databases">
        <title>Fervidicoccus fontis complete genome analysis confirms its distinct phylogenetic position and predicts its environmental function.</title>
        <authorList>
            <person name="Lebedinsky A.V."/>
            <person name="Mardanov A.V."/>
            <person name="Gumerov V.M."/>
            <person name="Beletsky A.V."/>
            <person name="Kublanov I.V."/>
            <person name="Perevalova A.A."/>
            <person name="Bonch-Osmolovskaya E.A."/>
            <person name="Ravin N.V."/>
            <person name="Skryabin K.G."/>
        </authorList>
    </citation>
    <scope>NUCLEOTIDE SEQUENCE [LARGE SCALE GENOMIC DNA]</scope>
    <source>
        <strain evidence="8">DSM 19380 / VKM B-2539 / Kam940</strain>
    </source>
</reference>
<dbReference type="HOGENOM" id="CLU_065464_0_0_2"/>
<feature type="domain" description="Large ribosomal subunit protein uL6 alpha-beta" evidence="6">
    <location>
        <begin position="16"/>
        <end position="89"/>
    </location>
</feature>
<evidence type="ECO:0000313" key="8">
    <source>
        <dbReference type="Proteomes" id="UP000007391"/>
    </source>
</evidence>
<dbReference type="PANTHER" id="PTHR11655:SF16">
    <property type="entry name" value="60S RIBOSOMAL PROTEIN L9"/>
    <property type="match status" value="1"/>
</dbReference>
<dbReference type="NCBIfam" id="NF004037">
    <property type="entry name" value="PRK05518.1"/>
    <property type="match status" value="1"/>
</dbReference>
<evidence type="ECO:0000256" key="3">
    <source>
        <dbReference type="ARBA" id="ARBA00022980"/>
    </source>
</evidence>
<dbReference type="InParanoid" id="I0A0I7"/>
<dbReference type="PIRSF" id="PIRSF002162">
    <property type="entry name" value="Ribosomal_L6"/>
    <property type="match status" value="1"/>
</dbReference>
<dbReference type="Pfam" id="PF00347">
    <property type="entry name" value="Ribosomal_L6"/>
    <property type="match status" value="2"/>
</dbReference>
<dbReference type="GO" id="GO:0022625">
    <property type="term" value="C:cytosolic large ribosomal subunit"/>
    <property type="evidence" value="ECO:0007669"/>
    <property type="project" value="UniProtKB-UniRule"/>
</dbReference>